<reference evidence="1 2" key="1">
    <citation type="submission" date="2021-06" db="EMBL/GenBank/DDBJ databases">
        <title>Caerostris extrusa draft genome.</title>
        <authorList>
            <person name="Kono N."/>
            <person name="Arakawa K."/>
        </authorList>
    </citation>
    <scope>NUCLEOTIDE SEQUENCE [LARGE SCALE GENOMIC DNA]</scope>
</reference>
<dbReference type="Proteomes" id="UP001054945">
    <property type="component" value="Unassembled WGS sequence"/>
</dbReference>
<gene>
    <name evidence="1" type="ORF">CEXT_97231</name>
</gene>
<organism evidence="1 2">
    <name type="scientific">Caerostris extrusa</name>
    <name type="common">Bark spider</name>
    <name type="synonym">Caerostris bankana</name>
    <dbReference type="NCBI Taxonomy" id="172846"/>
    <lineage>
        <taxon>Eukaryota</taxon>
        <taxon>Metazoa</taxon>
        <taxon>Ecdysozoa</taxon>
        <taxon>Arthropoda</taxon>
        <taxon>Chelicerata</taxon>
        <taxon>Arachnida</taxon>
        <taxon>Araneae</taxon>
        <taxon>Araneomorphae</taxon>
        <taxon>Entelegynae</taxon>
        <taxon>Araneoidea</taxon>
        <taxon>Araneidae</taxon>
        <taxon>Caerostris</taxon>
    </lineage>
</organism>
<dbReference type="AlphaFoldDB" id="A0AAV4NDI6"/>
<keyword evidence="2" id="KW-1185">Reference proteome</keyword>
<name>A0AAV4NDI6_CAEEX</name>
<accession>A0AAV4NDI6</accession>
<protein>
    <submittedName>
        <fullName evidence="1">Uncharacterized protein</fullName>
    </submittedName>
</protein>
<evidence type="ECO:0000313" key="1">
    <source>
        <dbReference type="EMBL" id="GIX81948.1"/>
    </source>
</evidence>
<proteinExistence type="predicted"/>
<comment type="caution">
    <text evidence="1">The sequence shown here is derived from an EMBL/GenBank/DDBJ whole genome shotgun (WGS) entry which is preliminary data.</text>
</comment>
<dbReference type="EMBL" id="BPLR01020729">
    <property type="protein sequence ID" value="GIX81948.1"/>
    <property type="molecule type" value="Genomic_DNA"/>
</dbReference>
<evidence type="ECO:0000313" key="2">
    <source>
        <dbReference type="Proteomes" id="UP001054945"/>
    </source>
</evidence>
<sequence>MVYQDFRTITLQKHAIKFNKTEFQWSWIKPVKATTISKMAVAFLHVDNMDQTHHGVAIAIGPDQKLDFTLAPIFGMSTLRGAERVTDKFSPSFFSPPLQAQPQ</sequence>